<evidence type="ECO:0000256" key="2">
    <source>
        <dbReference type="ARBA" id="ARBA00009045"/>
    </source>
</evidence>
<evidence type="ECO:0000259" key="8">
    <source>
        <dbReference type="Pfam" id="PF01694"/>
    </source>
</evidence>
<dbReference type="PANTHER" id="PTHR43731">
    <property type="entry name" value="RHOMBOID PROTEASE"/>
    <property type="match status" value="1"/>
</dbReference>
<dbReference type="EC" id="3.4.21.-" evidence="9"/>
<accession>A0ABW2INM3</accession>
<dbReference type="PANTHER" id="PTHR43731:SF14">
    <property type="entry name" value="PRESENILIN-ASSOCIATED RHOMBOID-LIKE PROTEIN, MITOCHONDRIAL"/>
    <property type="match status" value="1"/>
</dbReference>
<dbReference type="Proteomes" id="UP001596492">
    <property type="component" value="Unassembled WGS sequence"/>
</dbReference>
<dbReference type="GO" id="GO:0008233">
    <property type="term" value="F:peptidase activity"/>
    <property type="evidence" value="ECO:0007669"/>
    <property type="project" value="UniProtKB-KW"/>
</dbReference>
<evidence type="ECO:0000256" key="6">
    <source>
        <dbReference type="ARBA" id="ARBA00023136"/>
    </source>
</evidence>
<evidence type="ECO:0000313" key="9">
    <source>
        <dbReference type="EMBL" id="MFC7292481.1"/>
    </source>
</evidence>
<evidence type="ECO:0000256" key="4">
    <source>
        <dbReference type="ARBA" id="ARBA00022801"/>
    </source>
</evidence>
<dbReference type="SUPFAM" id="SSF144091">
    <property type="entry name" value="Rhomboid-like"/>
    <property type="match status" value="1"/>
</dbReference>
<keyword evidence="5 7" id="KW-1133">Transmembrane helix</keyword>
<feature type="transmembrane region" description="Helical" evidence="7">
    <location>
        <begin position="51"/>
        <end position="74"/>
    </location>
</feature>
<dbReference type="InterPro" id="IPR050925">
    <property type="entry name" value="Rhomboid_protease_S54"/>
</dbReference>
<proteinExistence type="inferred from homology"/>
<keyword evidence="10" id="KW-1185">Reference proteome</keyword>
<feature type="transmembrane region" description="Helical" evidence="7">
    <location>
        <begin position="111"/>
        <end position="132"/>
    </location>
</feature>
<keyword evidence="4 9" id="KW-0378">Hydrolase</keyword>
<sequence>MIEVLLHAPITLAILAANVAFSMIALSNAKLFNDYKLQVGPILQKGEWYRILTSGFLHVSPGHLLLNMLTLFFFGPYLEIRLLGPVGYLLVYFVSLIAGGVWAVIENHKTADYSAVGASGAVSGALISYCLFEPFSMIYLFMILPMPAVVFGIAFIAYSAFASGNEASKIGHEAHLGGAIGGMLVTMLLFPGILNRLIEDIPQKISSMF</sequence>
<feature type="transmembrane region" description="Helical" evidence="7">
    <location>
        <begin position="174"/>
        <end position="194"/>
    </location>
</feature>
<evidence type="ECO:0000256" key="7">
    <source>
        <dbReference type="SAM" id="Phobius"/>
    </source>
</evidence>
<keyword evidence="3 7" id="KW-0812">Transmembrane</keyword>
<keyword evidence="9" id="KW-0645">Protease</keyword>
<dbReference type="EMBL" id="JBHTBR010000005">
    <property type="protein sequence ID" value="MFC7292481.1"/>
    <property type="molecule type" value="Genomic_DNA"/>
</dbReference>
<reference evidence="10" key="1">
    <citation type="journal article" date="2019" name="Int. J. Syst. Evol. Microbiol.">
        <title>The Global Catalogue of Microorganisms (GCM) 10K type strain sequencing project: providing services to taxonomists for standard genome sequencing and annotation.</title>
        <authorList>
            <consortium name="The Broad Institute Genomics Platform"/>
            <consortium name="The Broad Institute Genome Sequencing Center for Infectious Disease"/>
            <person name="Wu L."/>
            <person name="Ma J."/>
        </authorList>
    </citation>
    <scope>NUCLEOTIDE SEQUENCE [LARGE SCALE GENOMIC DNA]</scope>
    <source>
        <strain evidence="10">CCUG 51308</strain>
    </source>
</reference>
<dbReference type="RefSeq" id="WP_382167943.1">
    <property type="nucleotide sequence ID" value="NZ_JBHTBR010000005.1"/>
</dbReference>
<evidence type="ECO:0000256" key="5">
    <source>
        <dbReference type="ARBA" id="ARBA00022989"/>
    </source>
</evidence>
<dbReference type="GO" id="GO:0006508">
    <property type="term" value="P:proteolysis"/>
    <property type="evidence" value="ECO:0007669"/>
    <property type="project" value="UniProtKB-KW"/>
</dbReference>
<dbReference type="InterPro" id="IPR022764">
    <property type="entry name" value="Peptidase_S54_rhomboid_dom"/>
</dbReference>
<comment type="subcellular location">
    <subcellularLocation>
        <location evidence="1">Membrane</location>
        <topology evidence="1">Multi-pass membrane protein</topology>
    </subcellularLocation>
</comment>
<evidence type="ECO:0000256" key="1">
    <source>
        <dbReference type="ARBA" id="ARBA00004141"/>
    </source>
</evidence>
<feature type="transmembrane region" description="Helical" evidence="7">
    <location>
        <begin position="86"/>
        <end position="105"/>
    </location>
</feature>
<dbReference type="Gene3D" id="1.20.1540.10">
    <property type="entry name" value="Rhomboid-like"/>
    <property type="match status" value="1"/>
</dbReference>
<protein>
    <submittedName>
        <fullName evidence="9">Rhomboid family intramembrane serine protease</fullName>
        <ecNumber evidence="9">3.4.21.-</ecNumber>
    </submittedName>
</protein>
<name>A0ABW2INM3_9PROT</name>
<feature type="transmembrane region" description="Helical" evidence="7">
    <location>
        <begin position="139"/>
        <end position="162"/>
    </location>
</feature>
<dbReference type="InterPro" id="IPR035952">
    <property type="entry name" value="Rhomboid-like_sf"/>
</dbReference>
<comment type="caution">
    <text evidence="9">The sequence shown here is derived from an EMBL/GenBank/DDBJ whole genome shotgun (WGS) entry which is preliminary data.</text>
</comment>
<feature type="domain" description="Peptidase S54 rhomboid" evidence="8">
    <location>
        <begin position="45"/>
        <end position="191"/>
    </location>
</feature>
<keyword evidence="6 7" id="KW-0472">Membrane</keyword>
<evidence type="ECO:0000313" key="10">
    <source>
        <dbReference type="Proteomes" id="UP001596492"/>
    </source>
</evidence>
<comment type="similarity">
    <text evidence="2">Belongs to the peptidase S54 family.</text>
</comment>
<dbReference type="Pfam" id="PF01694">
    <property type="entry name" value="Rhomboid"/>
    <property type="match status" value="1"/>
</dbReference>
<gene>
    <name evidence="9" type="ORF">ACFQS8_12695</name>
</gene>
<organism evidence="9 10">
    <name type="scientific">Hirschia litorea</name>
    <dbReference type="NCBI Taxonomy" id="1199156"/>
    <lineage>
        <taxon>Bacteria</taxon>
        <taxon>Pseudomonadati</taxon>
        <taxon>Pseudomonadota</taxon>
        <taxon>Alphaproteobacteria</taxon>
        <taxon>Hyphomonadales</taxon>
        <taxon>Hyphomonadaceae</taxon>
        <taxon>Hirschia</taxon>
    </lineage>
</organism>
<evidence type="ECO:0000256" key="3">
    <source>
        <dbReference type="ARBA" id="ARBA00022692"/>
    </source>
</evidence>